<evidence type="ECO:0000256" key="1">
    <source>
        <dbReference type="ARBA" id="ARBA00022723"/>
    </source>
</evidence>
<dbReference type="PANTHER" id="PTHR31973:SF197">
    <property type="entry name" value="SWIM-TYPE DOMAIN-CONTAINING PROTEIN"/>
    <property type="match status" value="1"/>
</dbReference>
<dbReference type="AlphaFoldDB" id="A0AAV6XIV4"/>
<keyword evidence="7" id="KW-1185">Reference proteome</keyword>
<dbReference type="Proteomes" id="UP000826271">
    <property type="component" value="Unassembled WGS sequence"/>
</dbReference>
<feature type="compositionally biased region" description="Polar residues" evidence="4">
    <location>
        <begin position="144"/>
        <end position="164"/>
    </location>
</feature>
<feature type="compositionally biased region" description="Basic residues" evidence="4">
    <location>
        <begin position="538"/>
        <end position="551"/>
    </location>
</feature>
<gene>
    <name evidence="6" type="ORF">BUALT_Bualt05G0058100</name>
</gene>
<feature type="domain" description="Zinc finger PMZ-type" evidence="5">
    <location>
        <begin position="467"/>
        <end position="494"/>
    </location>
</feature>
<sequence>MYFCLPGQLLDSGIRSLSGDGDVIQLIRAYKGINVVPIYIVDYGTPLMAIDPKGKIIENVEPIPTLPTTANNLNTNYDGDNELINKLGDFGQNDNEGNENYGDERQHDNENWWGEEETGNVNINTENLGDEGQHDNENWVGENIENSPNVNQDPNELGTGQPQDCLETSLSERDLGAPTTQRVDNALGSEQYQDGLETSLSEGDLGASAAQGVDDALGAEHPQDGIEDNVSERDQGDTALAEDDSNASSVSDCLSWLSEDLEGPQDDDIFAERPPNHAKKGVGSIDGEGWYSDANDDDELHSLRGSDEDDLNHSVWEDGMENRGIDLCVRMKFINRLKYREMLRDWAVRRGWDLRYLKIERDYKYIRKRILHFIEDNPDKSLESLKNKIRRDIQVECNFHKVYKAKRRNPTSSLVLKVDRSCNPTILERMYCCLSGLRDGFVHQSLGGDKFEVKHFLEKYVVLLNEQYCSCGMFQLAGYPCCKAMDALGFFRKEAEDYVDPSLMKDMYLRVYNHEINPVPRMHDFDESSLGHVDPPHVKPRVGRPTKKSKRGGNDNGASVGTRRGLTHTCSICHEQGHNKAGYHTHTLDRMRYMLAIATEDEGGSEAGIQAEMPPHSTTGNANAPSPSQTEVPPQSSQPSPTASQSHNFSQSSISPEFTSLRSVGLDLFFHS</sequence>
<evidence type="ECO:0000313" key="7">
    <source>
        <dbReference type="Proteomes" id="UP000826271"/>
    </source>
</evidence>
<feature type="region of interest" description="Disordered" evidence="4">
    <location>
        <begin position="264"/>
        <end position="291"/>
    </location>
</feature>
<dbReference type="PANTHER" id="PTHR31973">
    <property type="entry name" value="POLYPROTEIN, PUTATIVE-RELATED"/>
    <property type="match status" value="1"/>
</dbReference>
<dbReference type="SMART" id="SM00575">
    <property type="entry name" value="ZnF_PMZ"/>
    <property type="match status" value="1"/>
</dbReference>
<dbReference type="InterPro" id="IPR007527">
    <property type="entry name" value="Znf_SWIM"/>
</dbReference>
<keyword evidence="2" id="KW-0863">Zinc-finger</keyword>
<feature type="region of interest" description="Disordered" evidence="4">
    <location>
        <begin position="218"/>
        <end position="251"/>
    </location>
</feature>
<evidence type="ECO:0000256" key="3">
    <source>
        <dbReference type="ARBA" id="ARBA00022833"/>
    </source>
</evidence>
<keyword evidence="3" id="KW-0862">Zinc</keyword>
<feature type="compositionally biased region" description="Low complexity" evidence="4">
    <location>
        <begin position="625"/>
        <end position="655"/>
    </location>
</feature>
<comment type="caution">
    <text evidence="6">The sequence shown here is derived from an EMBL/GenBank/DDBJ whole genome shotgun (WGS) entry which is preliminary data.</text>
</comment>
<proteinExistence type="predicted"/>
<dbReference type="Pfam" id="PF04434">
    <property type="entry name" value="SWIM"/>
    <property type="match status" value="1"/>
</dbReference>
<evidence type="ECO:0000259" key="5">
    <source>
        <dbReference type="SMART" id="SM00575"/>
    </source>
</evidence>
<feature type="region of interest" description="Disordered" evidence="4">
    <location>
        <begin position="603"/>
        <end position="657"/>
    </location>
</feature>
<evidence type="ECO:0000256" key="4">
    <source>
        <dbReference type="SAM" id="MobiDB-lite"/>
    </source>
</evidence>
<feature type="region of interest" description="Disordered" evidence="4">
    <location>
        <begin position="84"/>
        <end position="107"/>
    </location>
</feature>
<protein>
    <recommendedName>
        <fullName evidence="5">Zinc finger PMZ-type domain-containing protein</fullName>
    </recommendedName>
</protein>
<name>A0AAV6XIV4_9LAMI</name>
<evidence type="ECO:0000256" key="2">
    <source>
        <dbReference type="ARBA" id="ARBA00022771"/>
    </source>
</evidence>
<dbReference type="InterPro" id="IPR006564">
    <property type="entry name" value="Znf_PMZ"/>
</dbReference>
<keyword evidence="1" id="KW-0479">Metal-binding</keyword>
<evidence type="ECO:0000313" key="6">
    <source>
        <dbReference type="EMBL" id="KAG8382258.1"/>
    </source>
</evidence>
<dbReference type="EMBL" id="WHWC01000005">
    <property type="protein sequence ID" value="KAG8382258.1"/>
    <property type="molecule type" value="Genomic_DNA"/>
</dbReference>
<reference evidence="6" key="1">
    <citation type="submission" date="2019-10" db="EMBL/GenBank/DDBJ databases">
        <authorList>
            <person name="Zhang R."/>
            <person name="Pan Y."/>
            <person name="Wang J."/>
            <person name="Ma R."/>
            <person name="Yu S."/>
        </authorList>
    </citation>
    <scope>NUCLEOTIDE SEQUENCE</scope>
    <source>
        <strain evidence="6">LA-IB0</strain>
        <tissue evidence="6">Leaf</tissue>
    </source>
</reference>
<feature type="region of interest" description="Disordered" evidence="4">
    <location>
        <begin position="122"/>
        <end position="164"/>
    </location>
</feature>
<dbReference type="GO" id="GO:0008270">
    <property type="term" value="F:zinc ion binding"/>
    <property type="evidence" value="ECO:0007669"/>
    <property type="project" value="UniProtKB-KW"/>
</dbReference>
<feature type="region of interest" description="Disordered" evidence="4">
    <location>
        <begin position="527"/>
        <end position="563"/>
    </location>
</feature>
<organism evidence="6 7">
    <name type="scientific">Buddleja alternifolia</name>
    <dbReference type="NCBI Taxonomy" id="168488"/>
    <lineage>
        <taxon>Eukaryota</taxon>
        <taxon>Viridiplantae</taxon>
        <taxon>Streptophyta</taxon>
        <taxon>Embryophyta</taxon>
        <taxon>Tracheophyta</taxon>
        <taxon>Spermatophyta</taxon>
        <taxon>Magnoliopsida</taxon>
        <taxon>eudicotyledons</taxon>
        <taxon>Gunneridae</taxon>
        <taxon>Pentapetalae</taxon>
        <taxon>asterids</taxon>
        <taxon>lamiids</taxon>
        <taxon>Lamiales</taxon>
        <taxon>Scrophulariaceae</taxon>
        <taxon>Buddlejeae</taxon>
        <taxon>Buddleja</taxon>
    </lineage>
</organism>
<accession>A0AAV6XIV4</accession>